<organism evidence="2 3">
    <name type="scientific">Cyphellophora europaea (strain CBS 101466)</name>
    <name type="common">Phialophora europaea</name>
    <dbReference type="NCBI Taxonomy" id="1220924"/>
    <lineage>
        <taxon>Eukaryota</taxon>
        <taxon>Fungi</taxon>
        <taxon>Dikarya</taxon>
        <taxon>Ascomycota</taxon>
        <taxon>Pezizomycotina</taxon>
        <taxon>Eurotiomycetes</taxon>
        <taxon>Chaetothyriomycetidae</taxon>
        <taxon>Chaetothyriales</taxon>
        <taxon>Cyphellophoraceae</taxon>
        <taxon>Cyphellophora</taxon>
    </lineage>
</organism>
<protein>
    <submittedName>
        <fullName evidence="2">Haloacid dehalogenase, type II</fullName>
    </submittedName>
</protein>
<dbReference type="HOGENOM" id="CLU_045011_3_2_1"/>
<dbReference type="InterPro" id="IPR006439">
    <property type="entry name" value="HAD-SF_hydro_IA"/>
</dbReference>
<dbReference type="Pfam" id="PF00702">
    <property type="entry name" value="Hydrolase"/>
    <property type="match status" value="1"/>
</dbReference>
<name>W2RRK8_CYPE1</name>
<dbReference type="Gene3D" id="1.10.150.750">
    <property type="match status" value="1"/>
</dbReference>
<dbReference type="Gene3D" id="3.40.50.1000">
    <property type="entry name" value="HAD superfamily/HAD-like"/>
    <property type="match status" value="1"/>
</dbReference>
<dbReference type="SFLD" id="SFLDS00003">
    <property type="entry name" value="Haloacid_Dehalogenase"/>
    <property type="match status" value="1"/>
</dbReference>
<dbReference type="InterPro" id="IPR036412">
    <property type="entry name" value="HAD-like_sf"/>
</dbReference>
<sequence>MAKLTDFKVLTFDVYGTLIDWETGVLAALAPSLPPNHTFTRQHLLTQYHHFEASQQRATPSLPYTSLLTTLHPSLLASLSLPAPTPAASAAFGASVGTWPAFPDTVSALRSLRNQGFKLVVLSNVDRASFSLTNSGPLEGVPFDLVLTAQDIGSYKPDARNFAYMLESVEREFGVGKEAVLQTAQSQFHDHLPAKRAGVRSAWIERPGAVMGNVKEGEEVVADWRFATLGEMAEAVEREGKGAGGA</sequence>
<dbReference type="VEuPathDB" id="FungiDB:HMPREF1541_06977"/>
<dbReference type="EMBL" id="KB822722">
    <property type="protein sequence ID" value="ETN38935.1"/>
    <property type="molecule type" value="Genomic_DNA"/>
</dbReference>
<dbReference type="InterPro" id="IPR051540">
    <property type="entry name" value="S-2-haloacid_dehalogenase"/>
</dbReference>
<dbReference type="RefSeq" id="XP_008719524.1">
    <property type="nucleotide sequence ID" value="XM_008721302.1"/>
</dbReference>
<dbReference type="PANTHER" id="PTHR43316">
    <property type="entry name" value="HYDROLASE, HALOACID DELAHOGENASE-RELATED"/>
    <property type="match status" value="1"/>
</dbReference>
<dbReference type="AlphaFoldDB" id="W2RRK8"/>
<dbReference type="GeneID" id="19974316"/>
<dbReference type="OrthoDB" id="444127at2759"/>
<dbReference type="InterPro" id="IPR023214">
    <property type="entry name" value="HAD_sf"/>
</dbReference>
<gene>
    <name evidence="2" type="ORF">HMPREF1541_06977</name>
</gene>
<dbReference type="STRING" id="1220924.W2RRK8"/>
<dbReference type="Proteomes" id="UP000030752">
    <property type="component" value="Unassembled WGS sequence"/>
</dbReference>
<evidence type="ECO:0000313" key="2">
    <source>
        <dbReference type="EMBL" id="ETN38935.1"/>
    </source>
</evidence>
<dbReference type="PRINTS" id="PR00413">
    <property type="entry name" value="HADHALOGNASE"/>
</dbReference>
<keyword evidence="3" id="KW-1185">Reference proteome</keyword>
<accession>W2RRK8</accession>
<dbReference type="SUPFAM" id="SSF56784">
    <property type="entry name" value="HAD-like"/>
    <property type="match status" value="1"/>
</dbReference>
<evidence type="ECO:0000313" key="3">
    <source>
        <dbReference type="Proteomes" id="UP000030752"/>
    </source>
</evidence>
<dbReference type="GO" id="GO:0016791">
    <property type="term" value="F:phosphatase activity"/>
    <property type="evidence" value="ECO:0007669"/>
    <property type="project" value="UniProtKB-ARBA"/>
</dbReference>
<dbReference type="eggNOG" id="ENOG502S0RM">
    <property type="taxonomic scope" value="Eukaryota"/>
</dbReference>
<dbReference type="InParanoid" id="W2RRK8"/>
<dbReference type="PANTHER" id="PTHR43316:SF9">
    <property type="entry name" value="ACID DEHALOGENASE, PUTATIVE (AFU_ORTHOLOGUE AFUA_6G14460)-RELATED"/>
    <property type="match status" value="1"/>
</dbReference>
<evidence type="ECO:0000256" key="1">
    <source>
        <dbReference type="ARBA" id="ARBA00022801"/>
    </source>
</evidence>
<keyword evidence="1" id="KW-0378">Hydrolase</keyword>
<proteinExistence type="predicted"/>
<dbReference type="SFLD" id="SFLDG01129">
    <property type="entry name" value="C1.5:_HAD__Beta-PGM__Phosphata"/>
    <property type="match status" value="1"/>
</dbReference>
<reference evidence="2 3" key="1">
    <citation type="submission" date="2013-03" db="EMBL/GenBank/DDBJ databases">
        <title>The Genome Sequence of Phialophora europaea CBS 101466.</title>
        <authorList>
            <consortium name="The Broad Institute Genomics Platform"/>
            <person name="Cuomo C."/>
            <person name="de Hoog S."/>
            <person name="Gorbushina A."/>
            <person name="Walker B."/>
            <person name="Young S.K."/>
            <person name="Zeng Q."/>
            <person name="Gargeya S."/>
            <person name="Fitzgerald M."/>
            <person name="Haas B."/>
            <person name="Abouelleil A."/>
            <person name="Allen A.W."/>
            <person name="Alvarado L."/>
            <person name="Arachchi H.M."/>
            <person name="Berlin A.M."/>
            <person name="Chapman S.B."/>
            <person name="Gainer-Dewar J."/>
            <person name="Goldberg J."/>
            <person name="Griggs A."/>
            <person name="Gujja S."/>
            <person name="Hansen M."/>
            <person name="Howarth C."/>
            <person name="Imamovic A."/>
            <person name="Ireland A."/>
            <person name="Larimer J."/>
            <person name="McCowan C."/>
            <person name="Murphy C."/>
            <person name="Pearson M."/>
            <person name="Poon T.W."/>
            <person name="Priest M."/>
            <person name="Roberts A."/>
            <person name="Saif S."/>
            <person name="Shea T."/>
            <person name="Sisk P."/>
            <person name="Sykes S."/>
            <person name="Wortman J."/>
            <person name="Nusbaum C."/>
            <person name="Birren B."/>
        </authorList>
    </citation>
    <scope>NUCLEOTIDE SEQUENCE [LARGE SCALE GENOMIC DNA]</scope>
    <source>
        <strain evidence="2 3">CBS 101466</strain>
    </source>
</reference>